<comment type="caution">
    <text evidence="1">The sequence shown here is derived from an EMBL/GenBank/DDBJ whole genome shotgun (WGS) entry which is preliminary data.</text>
</comment>
<dbReference type="AlphaFoldDB" id="X1SHM4"/>
<reference evidence="1" key="1">
    <citation type="journal article" date="2014" name="Front. Microbiol.">
        <title>High frequency of phylogenetically diverse reductive dehalogenase-homologous genes in deep subseafloor sedimentary metagenomes.</title>
        <authorList>
            <person name="Kawai M."/>
            <person name="Futagami T."/>
            <person name="Toyoda A."/>
            <person name="Takaki Y."/>
            <person name="Nishi S."/>
            <person name="Hori S."/>
            <person name="Arai W."/>
            <person name="Tsubouchi T."/>
            <person name="Morono Y."/>
            <person name="Uchiyama I."/>
            <person name="Ito T."/>
            <person name="Fujiyama A."/>
            <person name="Inagaki F."/>
            <person name="Takami H."/>
        </authorList>
    </citation>
    <scope>NUCLEOTIDE SEQUENCE</scope>
    <source>
        <strain evidence="1">Expedition CK06-06</strain>
    </source>
</reference>
<organism evidence="1">
    <name type="scientific">marine sediment metagenome</name>
    <dbReference type="NCBI Taxonomy" id="412755"/>
    <lineage>
        <taxon>unclassified sequences</taxon>
        <taxon>metagenomes</taxon>
        <taxon>ecological metagenomes</taxon>
    </lineage>
</organism>
<name>X1SHM4_9ZZZZ</name>
<dbReference type="EMBL" id="BARW01013322">
    <property type="protein sequence ID" value="GAI78646.1"/>
    <property type="molecule type" value="Genomic_DNA"/>
</dbReference>
<accession>X1SHM4</accession>
<sequence>YDNGSFSAIFTVPSSVAGDHVVSATDGISIANAVFTLESETPLIPVPLLPEVAATAKKTAHFDWEDVTDPSGVTYVLQIASDDGFGSVILEKNNLADSEYTLTEEEKLGSTENKASYYWRVRAIDGAFNGSEWTTPRSCYVGFSWFSMPAWST</sequence>
<feature type="non-terminal residue" evidence="1">
    <location>
        <position position="153"/>
    </location>
</feature>
<dbReference type="InterPro" id="IPR013783">
    <property type="entry name" value="Ig-like_fold"/>
</dbReference>
<feature type="non-terminal residue" evidence="1">
    <location>
        <position position="1"/>
    </location>
</feature>
<evidence type="ECO:0000313" key="1">
    <source>
        <dbReference type="EMBL" id="GAI78646.1"/>
    </source>
</evidence>
<dbReference type="Gene3D" id="2.60.40.10">
    <property type="entry name" value="Immunoglobulins"/>
    <property type="match status" value="1"/>
</dbReference>
<evidence type="ECO:0008006" key="2">
    <source>
        <dbReference type="Google" id="ProtNLM"/>
    </source>
</evidence>
<proteinExistence type="predicted"/>
<protein>
    <recommendedName>
        <fullName evidence="2">Fibronectin type-III domain-containing protein</fullName>
    </recommendedName>
</protein>
<gene>
    <name evidence="1" type="ORF">S12H4_24505</name>
</gene>